<dbReference type="Gene3D" id="1.10.10.60">
    <property type="entry name" value="Homeodomain-like"/>
    <property type="match status" value="1"/>
</dbReference>
<dbReference type="EMBL" id="BOMV01000006">
    <property type="protein sequence ID" value="GIE93274.1"/>
    <property type="molecule type" value="Genomic_DNA"/>
</dbReference>
<keyword evidence="1" id="KW-0805">Transcription regulation</keyword>
<keyword evidence="7" id="KW-1185">Reference proteome</keyword>
<organism evidence="6 7">
    <name type="scientific">Paractinoplanes rishiriensis</name>
    <dbReference type="NCBI Taxonomy" id="1050105"/>
    <lineage>
        <taxon>Bacteria</taxon>
        <taxon>Bacillati</taxon>
        <taxon>Actinomycetota</taxon>
        <taxon>Actinomycetes</taxon>
        <taxon>Micromonosporales</taxon>
        <taxon>Micromonosporaceae</taxon>
        <taxon>Paractinoplanes</taxon>
    </lineage>
</organism>
<keyword evidence="2 4" id="KW-0238">DNA-binding</keyword>
<evidence type="ECO:0000313" key="7">
    <source>
        <dbReference type="Proteomes" id="UP000636960"/>
    </source>
</evidence>
<name>A0A919JU08_9ACTN</name>
<feature type="domain" description="HTH tetR-type" evidence="5">
    <location>
        <begin position="50"/>
        <end position="110"/>
    </location>
</feature>
<dbReference type="PROSITE" id="PS50977">
    <property type="entry name" value="HTH_TETR_2"/>
    <property type="match status" value="1"/>
</dbReference>
<dbReference type="PANTHER" id="PTHR47506:SF6">
    <property type="entry name" value="HTH-TYPE TRANSCRIPTIONAL REPRESSOR NEMR"/>
    <property type="match status" value="1"/>
</dbReference>
<dbReference type="Pfam" id="PF16925">
    <property type="entry name" value="TetR_C_13"/>
    <property type="match status" value="1"/>
</dbReference>
<sequence>MAAILPGEGKRGIGDHPLIAPEVTQTIFTNGRSFCRFTTMTADGRLLRGDRTRTAVLDRALLLATTDGLEGLSLGQLAEALGISKSGLFAHWRSKESLQLAVIDHARRQWIEEVIQPALAAPRGVRRLWRVHRLRLAFYEAGRLPGGCFFANANFEFNVRPGAVRDRLGAQLADWMAFLTGLAAEAVAAGDLRPEADPTATAYLIESLGVCAVMQAPVLGPDVYQHARDALLAHLRSLATDPTTLTELT</sequence>
<evidence type="ECO:0000256" key="2">
    <source>
        <dbReference type="ARBA" id="ARBA00023125"/>
    </source>
</evidence>
<proteinExistence type="predicted"/>
<gene>
    <name evidence="6" type="ORF">Ari01nite_07390</name>
</gene>
<evidence type="ECO:0000256" key="3">
    <source>
        <dbReference type="ARBA" id="ARBA00023163"/>
    </source>
</evidence>
<dbReference type="Pfam" id="PF00440">
    <property type="entry name" value="TetR_N"/>
    <property type="match status" value="1"/>
</dbReference>
<evidence type="ECO:0000256" key="4">
    <source>
        <dbReference type="PROSITE-ProRule" id="PRU00335"/>
    </source>
</evidence>
<dbReference type="InterPro" id="IPR036271">
    <property type="entry name" value="Tet_transcr_reg_TetR-rel_C_sf"/>
</dbReference>
<dbReference type="PANTHER" id="PTHR47506">
    <property type="entry name" value="TRANSCRIPTIONAL REGULATORY PROTEIN"/>
    <property type="match status" value="1"/>
</dbReference>
<dbReference type="SUPFAM" id="SSF46689">
    <property type="entry name" value="Homeodomain-like"/>
    <property type="match status" value="1"/>
</dbReference>
<dbReference type="GO" id="GO:0003677">
    <property type="term" value="F:DNA binding"/>
    <property type="evidence" value="ECO:0007669"/>
    <property type="project" value="UniProtKB-UniRule"/>
</dbReference>
<evidence type="ECO:0000259" key="5">
    <source>
        <dbReference type="PROSITE" id="PS50977"/>
    </source>
</evidence>
<protein>
    <submittedName>
        <fullName evidence="6">TetR family transcriptional regulator</fullName>
    </submittedName>
</protein>
<evidence type="ECO:0000256" key="1">
    <source>
        <dbReference type="ARBA" id="ARBA00023015"/>
    </source>
</evidence>
<evidence type="ECO:0000313" key="6">
    <source>
        <dbReference type="EMBL" id="GIE93274.1"/>
    </source>
</evidence>
<comment type="caution">
    <text evidence="6">The sequence shown here is derived from an EMBL/GenBank/DDBJ whole genome shotgun (WGS) entry which is preliminary data.</text>
</comment>
<dbReference type="AlphaFoldDB" id="A0A919JU08"/>
<dbReference type="InterPro" id="IPR009057">
    <property type="entry name" value="Homeodomain-like_sf"/>
</dbReference>
<dbReference type="InterPro" id="IPR011075">
    <property type="entry name" value="TetR_C"/>
</dbReference>
<dbReference type="Proteomes" id="UP000636960">
    <property type="component" value="Unassembled WGS sequence"/>
</dbReference>
<accession>A0A919JU08</accession>
<keyword evidence="3" id="KW-0804">Transcription</keyword>
<dbReference type="Gene3D" id="1.10.357.10">
    <property type="entry name" value="Tetracycline Repressor, domain 2"/>
    <property type="match status" value="1"/>
</dbReference>
<dbReference type="InterPro" id="IPR001647">
    <property type="entry name" value="HTH_TetR"/>
</dbReference>
<feature type="DNA-binding region" description="H-T-H motif" evidence="4">
    <location>
        <begin position="73"/>
        <end position="92"/>
    </location>
</feature>
<dbReference type="SUPFAM" id="SSF48498">
    <property type="entry name" value="Tetracyclin repressor-like, C-terminal domain"/>
    <property type="match status" value="1"/>
</dbReference>
<reference evidence="6" key="1">
    <citation type="submission" date="2021-01" db="EMBL/GenBank/DDBJ databases">
        <title>Whole genome shotgun sequence of Actinoplanes rishiriensis NBRC 108556.</title>
        <authorList>
            <person name="Komaki H."/>
            <person name="Tamura T."/>
        </authorList>
    </citation>
    <scope>NUCLEOTIDE SEQUENCE</scope>
    <source>
        <strain evidence="6">NBRC 108556</strain>
    </source>
</reference>